<dbReference type="EMBL" id="JAPVEA010000009">
    <property type="protein sequence ID" value="KAJ5433320.1"/>
    <property type="molecule type" value="Genomic_DNA"/>
</dbReference>
<accession>A0AAD6FYE1</accession>
<dbReference type="Proteomes" id="UP001213681">
    <property type="component" value="Unassembled WGS sequence"/>
</dbReference>
<protein>
    <submittedName>
        <fullName evidence="1">Uncharacterized protein</fullName>
    </submittedName>
</protein>
<proteinExistence type="predicted"/>
<dbReference type="InterPro" id="IPR017946">
    <property type="entry name" value="PLC-like_Pdiesterase_TIM-brl"/>
</dbReference>
<dbReference type="GO" id="GO:0046475">
    <property type="term" value="P:glycerophospholipid catabolic process"/>
    <property type="evidence" value="ECO:0007669"/>
    <property type="project" value="TreeGrafter"/>
</dbReference>
<name>A0AAD6FYE1_9EURO</name>
<reference evidence="1" key="2">
    <citation type="journal article" date="2023" name="IMA Fungus">
        <title>Comparative genomic study of the Penicillium genus elucidates a diverse pangenome and 15 lateral gene transfer events.</title>
        <authorList>
            <person name="Petersen C."/>
            <person name="Sorensen T."/>
            <person name="Nielsen M.R."/>
            <person name="Sondergaard T.E."/>
            <person name="Sorensen J.L."/>
            <person name="Fitzpatrick D.A."/>
            <person name="Frisvad J.C."/>
            <person name="Nielsen K.L."/>
        </authorList>
    </citation>
    <scope>NUCLEOTIDE SEQUENCE</scope>
    <source>
        <strain evidence="1">IBT 16125</strain>
    </source>
</reference>
<evidence type="ECO:0000313" key="2">
    <source>
        <dbReference type="Proteomes" id="UP001213681"/>
    </source>
</evidence>
<dbReference type="PANTHER" id="PTHR22958">
    <property type="entry name" value="GLYCEROPHOSPHORYL DIESTER PHOSPHODIESTERASE"/>
    <property type="match status" value="1"/>
</dbReference>
<keyword evidence="2" id="KW-1185">Reference proteome</keyword>
<sequence>MTLILVQFGAAVNLTTRGSFIHGPFTPLKKLFVKLPASINFNVESPLFNLMASTYPNEEYPRLHEALEAGLAPYSKITPEICILLATKQKVYPVIFITNAAKLPASDLEARACSLQAVVRFSKRWNLASIVFASEILLLCLRLVGYVRQSGFLCGSYGPLNNIAENVRISNSTNPT</sequence>
<dbReference type="GeneID" id="81606101"/>
<dbReference type="PANTHER" id="PTHR22958:SF1">
    <property type="entry name" value="GLYCEROPHOSPHOCHOLINE PHOSPHODIESTERASE GPCPD1"/>
    <property type="match status" value="1"/>
</dbReference>
<gene>
    <name evidence="1" type="ORF">N7458_012476</name>
</gene>
<evidence type="ECO:0000313" key="1">
    <source>
        <dbReference type="EMBL" id="KAJ5433320.1"/>
    </source>
</evidence>
<reference evidence="1" key="1">
    <citation type="submission" date="2022-12" db="EMBL/GenBank/DDBJ databases">
        <authorList>
            <person name="Petersen C."/>
        </authorList>
    </citation>
    <scope>NUCLEOTIDE SEQUENCE</scope>
    <source>
        <strain evidence="1">IBT 16125</strain>
    </source>
</reference>
<dbReference type="GO" id="GO:0047389">
    <property type="term" value="F:glycerophosphocholine phosphodiesterase activity"/>
    <property type="evidence" value="ECO:0007669"/>
    <property type="project" value="TreeGrafter"/>
</dbReference>
<dbReference type="Gene3D" id="3.20.20.190">
    <property type="entry name" value="Phosphatidylinositol (PI) phosphodiesterase"/>
    <property type="match status" value="1"/>
</dbReference>
<dbReference type="InterPro" id="IPR051578">
    <property type="entry name" value="GDPD"/>
</dbReference>
<dbReference type="AlphaFoldDB" id="A0AAD6FYE1"/>
<organism evidence="1 2">
    <name type="scientific">Penicillium daleae</name>
    <dbReference type="NCBI Taxonomy" id="63821"/>
    <lineage>
        <taxon>Eukaryota</taxon>
        <taxon>Fungi</taxon>
        <taxon>Dikarya</taxon>
        <taxon>Ascomycota</taxon>
        <taxon>Pezizomycotina</taxon>
        <taxon>Eurotiomycetes</taxon>
        <taxon>Eurotiomycetidae</taxon>
        <taxon>Eurotiales</taxon>
        <taxon>Aspergillaceae</taxon>
        <taxon>Penicillium</taxon>
    </lineage>
</organism>
<dbReference type="RefSeq" id="XP_056760612.1">
    <property type="nucleotide sequence ID" value="XM_056915858.1"/>
</dbReference>
<comment type="caution">
    <text evidence="1">The sequence shown here is derived from an EMBL/GenBank/DDBJ whole genome shotgun (WGS) entry which is preliminary data.</text>
</comment>